<keyword evidence="3" id="KW-1185">Reference proteome</keyword>
<reference evidence="2" key="1">
    <citation type="submission" date="2020-06" db="EMBL/GenBank/DDBJ databases">
        <authorList>
            <consortium name="Plant Systems Biology data submission"/>
        </authorList>
    </citation>
    <scope>NUCLEOTIDE SEQUENCE</scope>
    <source>
        <strain evidence="2">D6</strain>
    </source>
</reference>
<feature type="region of interest" description="Disordered" evidence="1">
    <location>
        <begin position="104"/>
        <end position="134"/>
    </location>
</feature>
<evidence type="ECO:0000313" key="2">
    <source>
        <dbReference type="EMBL" id="CAB9527923.1"/>
    </source>
</evidence>
<proteinExistence type="predicted"/>
<sequence length="329" mass="36206">MSIQSDISFDLFLNQMHDSMSSLGSDVTFEDDVEEDVSPSQRRLSHANIQVPRTPLQKQRSVRRPNTCGAVDRQRCFGSKPRPQLETRGDIATKSLRHLLDTSMHKEQRRSMRGNFNLDGSNHMDKSVHSQSLRRKVLPRQMERLSKMAASCDTDTTADCSMRWAATSVRTAGDLAAADDSTTAPRAPQRQNSREVETVVRKSPVPTPKKRQLPRRVRTLDGSGHSATVGVAAPFMKRLPPRKSSNGTAATAASSFCGSLATSRSFGEERDVVAPLKLPALLAKKPDVLRKPVRQVSTGEAPKMPSFTMLKKPVRQVSTGQSPVVPILA</sequence>
<gene>
    <name evidence="2" type="ORF">SEMRO_2105_G314760.1</name>
</gene>
<comment type="caution">
    <text evidence="2">The sequence shown here is derived from an EMBL/GenBank/DDBJ whole genome shotgun (WGS) entry which is preliminary data.</text>
</comment>
<dbReference type="Proteomes" id="UP001153069">
    <property type="component" value="Unassembled WGS sequence"/>
</dbReference>
<feature type="region of interest" description="Disordered" evidence="1">
    <location>
        <begin position="53"/>
        <end position="86"/>
    </location>
</feature>
<evidence type="ECO:0000313" key="3">
    <source>
        <dbReference type="Proteomes" id="UP001153069"/>
    </source>
</evidence>
<organism evidence="2 3">
    <name type="scientific">Seminavis robusta</name>
    <dbReference type="NCBI Taxonomy" id="568900"/>
    <lineage>
        <taxon>Eukaryota</taxon>
        <taxon>Sar</taxon>
        <taxon>Stramenopiles</taxon>
        <taxon>Ochrophyta</taxon>
        <taxon>Bacillariophyta</taxon>
        <taxon>Bacillariophyceae</taxon>
        <taxon>Bacillariophycidae</taxon>
        <taxon>Naviculales</taxon>
        <taxon>Naviculaceae</taxon>
        <taxon>Seminavis</taxon>
    </lineage>
</organism>
<protein>
    <submittedName>
        <fullName evidence="2">Uncharacterized protein</fullName>
    </submittedName>
</protein>
<name>A0A9N8HYW9_9STRA</name>
<dbReference type="EMBL" id="CAICTM010002103">
    <property type="protein sequence ID" value="CAB9527923.1"/>
    <property type="molecule type" value="Genomic_DNA"/>
</dbReference>
<dbReference type="AlphaFoldDB" id="A0A9N8HYW9"/>
<feature type="region of interest" description="Disordered" evidence="1">
    <location>
        <begin position="174"/>
        <end position="225"/>
    </location>
</feature>
<feature type="compositionally biased region" description="Basic residues" evidence="1">
    <location>
        <begin position="208"/>
        <end position="217"/>
    </location>
</feature>
<accession>A0A9N8HYW9</accession>
<evidence type="ECO:0000256" key="1">
    <source>
        <dbReference type="SAM" id="MobiDB-lite"/>
    </source>
</evidence>